<reference evidence="5 8" key="2">
    <citation type="submission" date="2018-08" db="EMBL/GenBank/DDBJ databases">
        <title>Genome sequencing of Cutibacterium acnes KCOM 1315.</title>
        <authorList>
            <person name="Kook J.-K."/>
            <person name="Park S.-N."/>
            <person name="Lim Y.K."/>
        </authorList>
    </citation>
    <scope>NUCLEOTIDE SEQUENCE [LARGE SCALE GENOMIC DNA]</scope>
    <source>
        <strain evidence="5 8">KCOM 1315</strain>
    </source>
</reference>
<dbReference type="EMBL" id="MVCE01000002">
    <property type="protein sequence ID" value="PGF35312.1"/>
    <property type="molecule type" value="Genomic_DNA"/>
</dbReference>
<dbReference type="Gene3D" id="3.40.50.300">
    <property type="entry name" value="P-loop containing nucleotide triphosphate hydrolases"/>
    <property type="match status" value="1"/>
</dbReference>
<comment type="function">
    <text evidence="2">May play a role in septum formation.</text>
</comment>
<protein>
    <submittedName>
        <fullName evidence="6">Chromosome partitioning protein</fullName>
    </submittedName>
    <submittedName>
        <fullName evidence="5">ParA family protein</fullName>
    </submittedName>
</protein>
<evidence type="ECO:0000256" key="3">
    <source>
        <dbReference type="SAM" id="MobiDB-lite"/>
    </source>
</evidence>
<dbReference type="InterPro" id="IPR027417">
    <property type="entry name" value="P-loop_NTPase"/>
</dbReference>
<gene>
    <name evidence="6" type="ORF">B1B09_07000</name>
    <name evidence="5" type="ORF">DXN06_08080</name>
</gene>
<dbReference type="EMBL" id="CP031442">
    <property type="protein sequence ID" value="AXM07095.1"/>
    <property type="molecule type" value="Genomic_DNA"/>
</dbReference>
<comment type="similarity">
    <text evidence="1">Belongs to the ParA family.</text>
</comment>
<evidence type="ECO:0000313" key="7">
    <source>
        <dbReference type="Proteomes" id="UP000226191"/>
    </source>
</evidence>
<evidence type="ECO:0000256" key="1">
    <source>
        <dbReference type="ARBA" id="ARBA00006976"/>
    </source>
</evidence>
<dbReference type="InterPro" id="IPR025669">
    <property type="entry name" value="AAA_dom"/>
</dbReference>
<name>A0A2B7IWV7_CUTAC</name>
<reference evidence="6 7" key="1">
    <citation type="submission" date="2017-02" db="EMBL/GenBank/DDBJ databases">
        <title>Prevalence of linear plasmids in Cutibacterium acnes isolates obtained from cancerous prostatic tissue.</title>
        <authorList>
            <person name="Davidsson S."/>
            <person name="Bruggemann H."/>
        </authorList>
    </citation>
    <scope>NUCLEOTIDE SEQUENCE [LARGE SCALE GENOMIC DNA]</scope>
    <source>
        <strain evidence="6 7">11-78</strain>
    </source>
</reference>
<dbReference type="OrthoDB" id="9815116at2"/>
<dbReference type="InterPro" id="IPR050678">
    <property type="entry name" value="DNA_Partitioning_ATPase"/>
</dbReference>
<sequence length="330" mass="35502">MRMTNEVPIYDGAPKRAAFDSPDVLEVAESSADSIDGPAAPTVPLTLPRPASPRTVVVANQKGGVGKTTTAINFAVALAMSGLKVLVIDTDPQGNASTALGIDHEAGTPGTYEVLLDEEDIGLVAKPSPEAPGLEVVPATIDLSGAELQLVDVKGRERRLRKALRKYLKNHDVDYVILDCPPSLGLLTLNALVAADEVLLPIQCEYYALEGVTQLMRTIEAVRHAMNKELRLGSILMTMFDGRTRLSTQVDEEVRTHFARETMSTRIPRSVRVSEAPSYSRSVLTYEPTSAGAVAYREAAAEFAKRHACDEHSTNTSGVKHPDASDTKKG</sequence>
<dbReference type="Proteomes" id="UP000226191">
    <property type="component" value="Unassembled WGS sequence"/>
</dbReference>
<dbReference type="Proteomes" id="UP000256621">
    <property type="component" value="Chromosome"/>
</dbReference>
<dbReference type="AlphaFoldDB" id="A0A2B7IWV7"/>
<dbReference type="FunFam" id="3.40.50.300:FF:000285">
    <property type="entry name" value="Sporulation initiation inhibitor Soj"/>
    <property type="match status" value="1"/>
</dbReference>
<feature type="compositionally biased region" description="Basic and acidic residues" evidence="3">
    <location>
        <begin position="320"/>
        <end position="330"/>
    </location>
</feature>
<evidence type="ECO:0000313" key="6">
    <source>
        <dbReference type="EMBL" id="PGF35312.1"/>
    </source>
</evidence>
<dbReference type="Pfam" id="PF13614">
    <property type="entry name" value="AAA_31"/>
    <property type="match status" value="1"/>
</dbReference>
<dbReference type="RefSeq" id="WP_002518541.1">
    <property type="nucleotide sequence ID" value="NZ_AP019664.1"/>
</dbReference>
<dbReference type="PANTHER" id="PTHR13696:SF52">
    <property type="entry name" value="PARA FAMILY PROTEIN CT_582"/>
    <property type="match status" value="1"/>
</dbReference>
<feature type="region of interest" description="Disordered" evidence="3">
    <location>
        <begin position="308"/>
        <end position="330"/>
    </location>
</feature>
<evidence type="ECO:0000259" key="4">
    <source>
        <dbReference type="Pfam" id="PF13614"/>
    </source>
</evidence>
<dbReference type="PANTHER" id="PTHR13696">
    <property type="entry name" value="P-LOOP CONTAINING NUCLEOSIDE TRIPHOSPHATE HYDROLASE"/>
    <property type="match status" value="1"/>
</dbReference>
<evidence type="ECO:0000313" key="5">
    <source>
        <dbReference type="EMBL" id="AXM07095.1"/>
    </source>
</evidence>
<dbReference type="SUPFAM" id="SSF52540">
    <property type="entry name" value="P-loop containing nucleoside triphosphate hydrolases"/>
    <property type="match status" value="1"/>
</dbReference>
<feature type="domain" description="AAA" evidence="4">
    <location>
        <begin position="54"/>
        <end position="231"/>
    </location>
</feature>
<organism evidence="6 7">
    <name type="scientific">Cutibacterium acnes</name>
    <name type="common">Propionibacterium acnes</name>
    <dbReference type="NCBI Taxonomy" id="1747"/>
    <lineage>
        <taxon>Bacteria</taxon>
        <taxon>Bacillati</taxon>
        <taxon>Actinomycetota</taxon>
        <taxon>Actinomycetes</taxon>
        <taxon>Propionibacteriales</taxon>
        <taxon>Propionibacteriaceae</taxon>
        <taxon>Cutibacterium</taxon>
    </lineage>
</organism>
<evidence type="ECO:0000256" key="2">
    <source>
        <dbReference type="ARBA" id="ARBA00059092"/>
    </source>
</evidence>
<feature type="region of interest" description="Disordered" evidence="3">
    <location>
        <begin position="29"/>
        <end position="48"/>
    </location>
</feature>
<accession>A0A2B7IWV7</accession>
<dbReference type="GeneID" id="92858280"/>
<dbReference type="CDD" id="cd02042">
    <property type="entry name" value="ParAB_family"/>
    <property type="match status" value="1"/>
</dbReference>
<evidence type="ECO:0000313" key="8">
    <source>
        <dbReference type="Proteomes" id="UP000256621"/>
    </source>
</evidence>
<proteinExistence type="inferred from homology"/>